<evidence type="ECO:0000313" key="1">
    <source>
        <dbReference type="EMBL" id="KII80696.1"/>
    </source>
</evidence>
<evidence type="ECO:0008006" key="3">
    <source>
        <dbReference type="Google" id="ProtNLM"/>
    </source>
</evidence>
<keyword evidence="2" id="KW-1185">Reference proteome</keyword>
<reference evidence="1 2" key="1">
    <citation type="submission" date="2014-11" db="EMBL/GenBank/DDBJ databases">
        <title>Draft Genome Sequence of Vibrio piscirenalis strains CECT 8603T and CECT 8604, two marine Gammaproteobacterium isolated from cultured gilthead sea bream (Sparus aurata).</title>
        <authorList>
            <person name="Arahal D.R."/>
            <person name="Rodrigo-Torres L."/>
            <person name="Lucena T."/>
            <person name="Pujalte M.J."/>
        </authorList>
    </citation>
    <scope>NUCLEOTIDE SEQUENCE [LARGE SCALE GENOMIC DNA]</scope>
    <source>
        <strain evidence="1 2">DCR 1-4-2</strain>
    </source>
</reference>
<proteinExistence type="predicted"/>
<name>A0A0C2NZR4_9VIBR</name>
<sequence>MREGWGRLIVGLGLTALSTHTLANNEKPTNLAVGMAVDQQLSVVVELDNQYRFIIGNQGGAFDYIAKRGQFDIEEPISWYVGIGGWGEWDGDFGARVPLGVSYQVSQGWQVYGQVQPELNMHRGWELEVGAALGAKYHF</sequence>
<evidence type="ECO:0000313" key="2">
    <source>
        <dbReference type="Proteomes" id="UP000031672"/>
    </source>
</evidence>
<gene>
    <name evidence="1" type="ORF">OJ16_05195</name>
</gene>
<dbReference type="EMBL" id="JTKH01000006">
    <property type="protein sequence ID" value="KII80696.1"/>
    <property type="molecule type" value="Genomic_DNA"/>
</dbReference>
<accession>A0A0C2NMK3</accession>
<comment type="caution">
    <text evidence="1">The sequence shown here is derived from an EMBL/GenBank/DDBJ whole genome shotgun (WGS) entry which is preliminary data.</text>
</comment>
<organism evidence="1 2">
    <name type="scientific">Vibrio renipiscarius</name>
    <dbReference type="NCBI Taxonomy" id="1461322"/>
    <lineage>
        <taxon>Bacteria</taxon>
        <taxon>Pseudomonadati</taxon>
        <taxon>Pseudomonadota</taxon>
        <taxon>Gammaproteobacteria</taxon>
        <taxon>Vibrionales</taxon>
        <taxon>Vibrionaceae</taxon>
        <taxon>Vibrio</taxon>
    </lineage>
</organism>
<accession>A0A0C2NZR4</accession>
<dbReference type="InterPro" id="IPR011250">
    <property type="entry name" value="OMP/PagP_B-barrel"/>
</dbReference>
<dbReference type="RefSeq" id="WP_040988098.1">
    <property type="nucleotide sequence ID" value="NZ_JTKH01000006.1"/>
</dbReference>
<dbReference type="Proteomes" id="UP000031672">
    <property type="component" value="Unassembled WGS sequence"/>
</dbReference>
<dbReference type="SUPFAM" id="SSF56925">
    <property type="entry name" value="OMPA-like"/>
    <property type="match status" value="1"/>
</dbReference>
<protein>
    <recommendedName>
        <fullName evidence="3">Outer membrane protein beta-barrel domain-containing protein</fullName>
    </recommendedName>
</protein>
<dbReference type="OrthoDB" id="5733495at2"/>
<dbReference type="AlphaFoldDB" id="A0A0C2NZR4"/>